<keyword evidence="3" id="KW-1185">Reference proteome</keyword>
<dbReference type="AlphaFoldDB" id="A0A2G5V3Q7"/>
<evidence type="ECO:0000313" key="3">
    <source>
        <dbReference type="Proteomes" id="UP000230233"/>
    </source>
</evidence>
<organism evidence="2 3">
    <name type="scientific">Caenorhabditis nigoni</name>
    <dbReference type="NCBI Taxonomy" id="1611254"/>
    <lineage>
        <taxon>Eukaryota</taxon>
        <taxon>Metazoa</taxon>
        <taxon>Ecdysozoa</taxon>
        <taxon>Nematoda</taxon>
        <taxon>Chromadorea</taxon>
        <taxon>Rhabditida</taxon>
        <taxon>Rhabditina</taxon>
        <taxon>Rhabditomorpha</taxon>
        <taxon>Rhabditoidea</taxon>
        <taxon>Rhabditidae</taxon>
        <taxon>Peloderinae</taxon>
        <taxon>Caenorhabditis</taxon>
    </lineage>
</organism>
<comment type="caution">
    <text evidence="2">The sequence shown here is derived from an EMBL/GenBank/DDBJ whole genome shotgun (WGS) entry which is preliminary data.</text>
</comment>
<dbReference type="EMBL" id="PDUG01000002">
    <property type="protein sequence ID" value="PIC46415.1"/>
    <property type="molecule type" value="Genomic_DNA"/>
</dbReference>
<name>A0A2G5V3Q7_9PELO</name>
<proteinExistence type="predicted"/>
<sequence>MPKSCWAVCSHHAVVLPKSSPKQAQLMPQACREKTRARARLILIFFSQHLAQTLPESRPPRNLPKSVGVGAQPLPKIP</sequence>
<accession>A0A2G5V3Q7</accession>
<protein>
    <submittedName>
        <fullName evidence="2">Uncharacterized protein</fullName>
    </submittedName>
</protein>
<evidence type="ECO:0000313" key="2">
    <source>
        <dbReference type="EMBL" id="PIC46415.1"/>
    </source>
</evidence>
<gene>
    <name evidence="2" type="primary">Cnig_chr_II.g6115</name>
    <name evidence="2" type="ORF">B9Z55_006115</name>
</gene>
<feature type="region of interest" description="Disordered" evidence="1">
    <location>
        <begin position="55"/>
        <end position="78"/>
    </location>
</feature>
<evidence type="ECO:0000256" key="1">
    <source>
        <dbReference type="SAM" id="MobiDB-lite"/>
    </source>
</evidence>
<dbReference type="Proteomes" id="UP000230233">
    <property type="component" value="Chromosome II"/>
</dbReference>
<reference evidence="3" key="1">
    <citation type="submission" date="2017-10" db="EMBL/GenBank/DDBJ databases">
        <title>Rapid genome shrinkage in a self-fertile nematode reveals novel sperm competition proteins.</title>
        <authorList>
            <person name="Yin D."/>
            <person name="Schwarz E.M."/>
            <person name="Thomas C.G."/>
            <person name="Felde R.L."/>
            <person name="Korf I.F."/>
            <person name="Cutter A.D."/>
            <person name="Schartner C.M."/>
            <person name="Ralston E.J."/>
            <person name="Meyer B.J."/>
            <person name="Haag E.S."/>
        </authorList>
    </citation>
    <scope>NUCLEOTIDE SEQUENCE [LARGE SCALE GENOMIC DNA]</scope>
    <source>
        <strain evidence="3">JU1422</strain>
    </source>
</reference>